<dbReference type="InterPro" id="IPR023365">
    <property type="entry name" value="Sortase_dom-sf"/>
</dbReference>
<evidence type="ECO:0000256" key="2">
    <source>
        <dbReference type="SAM" id="MobiDB-lite"/>
    </source>
</evidence>
<feature type="region of interest" description="Disordered" evidence="2">
    <location>
        <begin position="42"/>
        <end position="81"/>
    </location>
</feature>
<dbReference type="InterPro" id="IPR042001">
    <property type="entry name" value="Sortase_F"/>
</dbReference>
<dbReference type="InterPro" id="IPR005754">
    <property type="entry name" value="Sortase"/>
</dbReference>
<evidence type="ECO:0000313" key="3">
    <source>
        <dbReference type="EMBL" id="PXA70042.1"/>
    </source>
</evidence>
<dbReference type="Proteomes" id="UP000246722">
    <property type="component" value="Unassembled WGS sequence"/>
</dbReference>
<reference evidence="3 4" key="1">
    <citation type="submission" date="2018-05" db="EMBL/GenBank/DDBJ databases">
        <title>Genetic diversity of glacier-inhabiting Cryobacterium bacteria in China and description of Cryobacterium mengkeensis sp. nov. and Arthrobacter glacialis sp. nov.</title>
        <authorList>
            <person name="Liu Q."/>
            <person name="Xin Y.-H."/>
        </authorList>
    </citation>
    <scope>NUCLEOTIDE SEQUENCE [LARGE SCALE GENOMIC DNA]</scope>
    <source>
        <strain evidence="3 4">SK-1</strain>
    </source>
</reference>
<dbReference type="EMBL" id="QHLY01000009">
    <property type="protein sequence ID" value="PXA70042.1"/>
    <property type="molecule type" value="Genomic_DNA"/>
</dbReference>
<dbReference type="AlphaFoldDB" id="A0A317ZXL9"/>
<proteinExistence type="predicted"/>
<name>A0A317ZXL9_9MICO</name>
<dbReference type="Gene3D" id="2.40.260.10">
    <property type="entry name" value="Sortase"/>
    <property type="match status" value="1"/>
</dbReference>
<protein>
    <submittedName>
        <fullName evidence="3">Class F sortase</fullName>
    </submittedName>
</protein>
<evidence type="ECO:0000256" key="1">
    <source>
        <dbReference type="ARBA" id="ARBA00022801"/>
    </source>
</evidence>
<dbReference type="GO" id="GO:0016787">
    <property type="term" value="F:hydrolase activity"/>
    <property type="evidence" value="ECO:0007669"/>
    <property type="project" value="UniProtKB-KW"/>
</dbReference>
<dbReference type="PROSITE" id="PS51257">
    <property type="entry name" value="PROKAR_LIPOPROTEIN"/>
    <property type="match status" value="1"/>
</dbReference>
<evidence type="ECO:0000313" key="4">
    <source>
        <dbReference type="Proteomes" id="UP000246722"/>
    </source>
</evidence>
<organism evidence="3 4">
    <name type="scientific">Cryobacterium arcticum</name>
    <dbReference type="NCBI Taxonomy" id="670052"/>
    <lineage>
        <taxon>Bacteria</taxon>
        <taxon>Bacillati</taxon>
        <taxon>Actinomycetota</taxon>
        <taxon>Actinomycetes</taxon>
        <taxon>Micrococcales</taxon>
        <taxon>Microbacteriaceae</taxon>
        <taxon>Cryobacterium</taxon>
    </lineage>
</organism>
<dbReference type="CDD" id="cd05829">
    <property type="entry name" value="Sortase_F"/>
    <property type="match status" value="1"/>
</dbReference>
<sequence>MFTVIRSARGGTRRNVVAVPVLAVGLLAVLLSGCAGPAAGTTDTDPAGGSGAVAGATAAPDPSAGVVTPTETPDPAPLATGNVPRQAAALDRQPAPASAPVRVRVETLGIDMPIEAVGTGDNSAMALPANPAVAAWYRYGSGPGSAAGATVVAAHVDSLVYDIGPFAQLADAPAGTEILLDTADGAVHRYAVASVDVVAKPDVPWGAVFDRTGAARLTLVTCGGEFDYEAKRYLSNVIVTAVPVP</sequence>
<keyword evidence="4" id="KW-1185">Reference proteome</keyword>
<accession>A0A317ZXL9</accession>
<keyword evidence="1" id="KW-0378">Hydrolase</keyword>
<gene>
    <name evidence="3" type="ORF">CTB96_08600</name>
</gene>
<dbReference type="SUPFAM" id="SSF63817">
    <property type="entry name" value="Sortase"/>
    <property type="match status" value="1"/>
</dbReference>
<comment type="caution">
    <text evidence="3">The sequence shown here is derived from an EMBL/GenBank/DDBJ whole genome shotgun (WGS) entry which is preliminary data.</text>
</comment>
<dbReference type="Pfam" id="PF04203">
    <property type="entry name" value="Sortase"/>
    <property type="match status" value="1"/>
</dbReference>
<feature type="compositionally biased region" description="Low complexity" evidence="2">
    <location>
        <begin position="53"/>
        <end position="65"/>
    </location>
</feature>